<dbReference type="OMA" id="RKQFTQT"/>
<dbReference type="PANTHER" id="PTHR10693">
    <property type="entry name" value="RAS GTPASE-ACTIVATING PROTEIN-BINDING PROTEIN"/>
    <property type="match status" value="1"/>
</dbReference>
<keyword evidence="7" id="KW-1185">Reference proteome</keyword>
<evidence type="ECO:0000313" key="6">
    <source>
        <dbReference type="EMBL" id="OTF94475.1"/>
    </source>
</evidence>
<dbReference type="InParanoid" id="A0A251S885"/>
<feature type="compositionally biased region" description="Low complexity" evidence="3">
    <location>
        <begin position="358"/>
        <end position="368"/>
    </location>
</feature>
<protein>
    <submittedName>
        <fullName evidence="6">Uncharacterized protein</fullName>
    </submittedName>
</protein>
<feature type="region of interest" description="Disordered" evidence="3">
    <location>
        <begin position="462"/>
        <end position="546"/>
    </location>
</feature>
<dbReference type="InterPro" id="IPR012677">
    <property type="entry name" value="Nucleotide-bd_a/b_plait_sf"/>
</dbReference>
<sequence>MFLNSLVNILLTKHLSILPCNIIYNLHIKHQNLKYFTAATKPSALTFLVDAQISQISSSNRSQSLDLHPTDSVNEQAVMAAQTESTTPSVQVVGNAFVEQYYHILHHSPDMVHKFYQDMSFISRPDEDGSMITVTTMKGINDKICSLDYTAYKAEIKTADAQESYKDGVIVLVTGFLTRKEDNQRKKFIQSFFLAPQDKGYFVLNDVFRYVDESKPMEDSHVIAEEINDNQTPSLISVDCPLPDPAGVHKEEAPPIEEESVDVLETEGPPANESDSVQPEPRSIESVIPIVEESVSSNPVEDAPKLSYASILNSQIRKGGPGPNKVYVPAKTVKATPAKTENKTVVTGAQGPPPEAPAPIASSSVSSPNGINPHDEGDGYSVYIRNLPHNATVPQLETEFKKFGPIKQGGIQVRSHKFGFCFGFVEFQDATSMQNAIQSSPVLIGGKEVVVEIKRTTTRVGIGRGRFSSGRGGFRSDSFRARGGSSNSGGGRGYGRTDYGGGRGDFSGRGRGPGGHGGDSYHQGRGRGGGGRRGGSTHYTTATSSA</sequence>
<dbReference type="CDD" id="cd00780">
    <property type="entry name" value="NTF2"/>
    <property type="match status" value="1"/>
</dbReference>
<dbReference type="Pfam" id="PF00076">
    <property type="entry name" value="RRM_1"/>
    <property type="match status" value="1"/>
</dbReference>
<keyword evidence="1 2" id="KW-0694">RNA-binding</keyword>
<dbReference type="InterPro" id="IPR035979">
    <property type="entry name" value="RBD_domain_sf"/>
</dbReference>
<dbReference type="STRING" id="4232.A0A251S885"/>
<dbReference type="SUPFAM" id="SSF54427">
    <property type="entry name" value="NTF2-like"/>
    <property type="match status" value="1"/>
</dbReference>
<proteinExistence type="predicted"/>
<dbReference type="InterPro" id="IPR039539">
    <property type="entry name" value="Ras_GTPase_bind_prot"/>
</dbReference>
<evidence type="ECO:0000256" key="1">
    <source>
        <dbReference type="ARBA" id="ARBA00022884"/>
    </source>
</evidence>
<dbReference type="InterPro" id="IPR000504">
    <property type="entry name" value="RRM_dom"/>
</dbReference>
<evidence type="ECO:0000313" key="7">
    <source>
        <dbReference type="Proteomes" id="UP000215914"/>
    </source>
</evidence>
<accession>A0A251S885</accession>
<feature type="compositionally biased region" description="Polar residues" evidence="3">
    <location>
        <begin position="537"/>
        <end position="546"/>
    </location>
</feature>
<dbReference type="GO" id="GO:0005829">
    <property type="term" value="C:cytosol"/>
    <property type="evidence" value="ECO:0000318"/>
    <property type="project" value="GO_Central"/>
</dbReference>
<dbReference type="FunFam" id="3.10.450.50:FF:000003">
    <property type="entry name" value="Nuclear transport factor 2 family protein"/>
    <property type="match status" value="1"/>
</dbReference>
<feature type="compositionally biased region" description="Gly residues" evidence="3">
    <location>
        <begin position="486"/>
        <end position="518"/>
    </location>
</feature>
<feature type="region of interest" description="Disordered" evidence="3">
    <location>
        <begin position="245"/>
        <end position="282"/>
    </location>
</feature>
<evidence type="ECO:0000256" key="3">
    <source>
        <dbReference type="SAM" id="MobiDB-lite"/>
    </source>
</evidence>
<gene>
    <name evidence="6" type="ORF">HannXRQ_Chr15g0472471</name>
</gene>
<evidence type="ECO:0000256" key="2">
    <source>
        <dbReference type="PROSITE-ProRule" id="PRU00176"/>
    </source>
</evidence>
<dbReference type="SMART" id="SM00360">
    <property type="entry name" value="RRM"/>
    <property type="match status" value="1"/>
</dbReference>
<dbReference type="Gene3D" id="3.10.450.50">
    <property type="match status" value="1"/>
</dbReference>
<dbReference type="PROSITE" id="PS50177">
    <property type="entry name" value="NTF2_DOMAIN"/>
    <property type="match status" value="1"/>
</dbReference>
<dbReference type="InterPro" id="IPR002075">
    <property type="entry name" value="NTF2_dom"/>
</dbReference>
<dbReference type="InterPro" id="IPR018222">
    <property type="entry name" value="Nuclear_transport_factor_2_euk"/>
</dbReference>
<dbReference type="EMBL" id="CM007904">
    <property type="protein sequence ID" value="OTF94475.1"/>
    <property type="molecule type" value="Genomic_DNA"/>
</dbReference>
<evidence type="ECO:0000259" key="4">
    <source>
        <dbReference type="PROSITE" id="PS50102"/>
    </source>
</evidence>
<dbReference type="InterPro" id="IPR032710">
    <property type="entry name" value="NTF2-like_dom_sf"/>
</dbReference>
<dbReference type="Pfam" id="PF02136">
    <property type="entry name" value="NTF2"/>
    <property type="match status" value="1"/>
</dbReference>
<dbReference type="CDD" id="cd00590">
    <property type="entry name" value="RRM_SF"/>
    <property type="match status" value="1"/>
</dbReference>
<dbReference type="PANTHER" id="PTHR10693:SF52">
    <property type="entry name" value="RAS GTPASE-ACTIVATING BINDING-LIKE PROTEIN"/>
    <property type="match status" value="1"/>
</dbReference>
<feature type="domain" description="NTF2" evidence="5">
    <location>
        <begin position="93"/>
        <end position="210"/>
    </location>
</feature>
<name>A0A251S885_HELAN</name>
<dbReference type="Proteomes" id="UP000215914">
    <property type="component" value="Chromosome 15"/>
</dbReference>
<dbReference type="GO" id="GO:0003729">
    <property type="term" value="F:mRNA binding"/>
    <property type="evidence" value="ECO:0000318"/>
    <property type="project" value="GO_Central"/>
</dbReference>
<dbReference type="PROSITE" id="PS50102">
    <property type="entry name" value="RRM"/>
    <property type="match status" value="1"/>
</dbReference>
<reference evidence="7" key="1">
    <citation type="journal article" date="2017" name="Nature">
        <title>The sunflower genome provides insights into oil metabolism, flowering and Asterid evolution.</title>
        <authorList>
            <person name="Badouin H."/>
            <person name="Gouzy J."/>
            <person name="Grassa C.J."/>
            <person name="Murat F."/>
            <person name="Staton S.E."/>
            <person name="Cottret L."/>
            <person name="Lelandais-Briere C."/>
            <person name="Owens G.L."/>
            <person name="Carrere S."/>
            <person name="Mayjonade B."/>
            <person name="Legrand L."/>
            <person name="Gill N."/>
            <person name="Kane N.C."/>
            <person name="Bowers J.E."/>
            <person name="Hubner S."/>
            <person name="Bellec A."/>
            <person name="Berard A."/>
            <person name="Berges H."/>
            <person name="Blanchet N."/>
            <person name="Boniface M.C."/>
            <person name="Brunel D."/>
            <person name="Catrice O."/>
            <person name="Chaidir N."/>
            <person name="Claudel C."/>
            <person name="Donnadieu C."/>
            <person name="Faraut T."/>
            <person name="Fievet G."/>
            <person name="Helmstetter N."/>
            <person name="King M."/>
            <person name="Knapp S.J."/>
            <person name="Lai Z."/>
            <person name="Le Paslier M.C."/>
            <person name="Lippi Y."/>
            <person name="Lorenzon L."/>
            <person name="Mandel J.R."/>
            <person name="Marage G."/>
            <person name="Marchand G."/>
            <person name="Marquand E."/>
            <person name="Bret-Mestries E."/>
            <person name="Morien E."/>
            <person name="Nambeesan S."/>
            <person name="Nguyen T."/>
            <person name="Pegot-Espagnet P."/>
            <person name="Pouilly N."/>
            <person name="Raftis F."/>
            <person name="Sallet E."/>
            <person name="Schiex T."/>
            <person name="Thomas J."/>
            <person name="Vandecasteele C."/>
            <person name="Vares D."/>
            <person name="Vear F."/>
            <person name="Vautrin S."/>
            <person name="Crespi M."/>
            <person name="Mangin B."/>
            <person name="Burke J.M."/>
            <person name="Salse J."/>
            <person name="Munos S."/>
            <person name="Vincourt P."/>
            <person name="Rieseberg L.H."/>
            <person name="Langlade N.B."/>
        </authorList>
    </citation>
    <scope>NUCLEOTIDE SEQUENCE [LARGE SCALE GENOMIC DNA]</scope>
    <source>
        <strain evidence="7">cv. SF193</strain>
    </source>
</reference>
<dbReference type="SUPFAM" id="SSF54928">
    <property type="entry name" value="RNA-binding domain, RBD"/>
    <property type="match status" value="1"/>
</dbReference>
<dbReference type="Gene3D" id="3.30.70.330">
    <property type="match status" value="1"/>
</dbReference>
<feature type="region of interest" description="Disordered" evidence="3">
    <location>
        <begin position="342"/>
        <end position="382"/>
    </location>
</feature>
<feature type="compositionally biased region" description="Acidic residues" evidence="3">
    <location>
        <begin position="254"/>
        <end position="265"/>
    </location>
</feature>
<evidence type="ECO:0000259" key="5">
    <source>
        <dbReference type="PROSITE" id="PS50177"/>
    </source>
</evidence>
<dbReference type="AlphaFoldDB" id="A0A251S885"/>
<organism evidence="6 7">
    <name type="scientific">Helianthus annuus</name>
    <name type="common">Common sunflower</name>
    <dbReference type="NCBI Taxonomy" id="4232"/>
    <lineage>
        <taxon>Eukaryota</taxon>
        <taxon>Viridiplantae</taxon>
        <taxon>Streptophyta</taxon>
        <taxon>Embryophyta</taxon>
        <taxon>Tracheophyta</taxon>
        <taxon>Spermatophyta</taxon>
        <taxon>Magnoliopsida</taxon>
        <taxon>eudicotyledons</taxon>
        <taxon>Gunneridae</taxon>
        <taxon>Pentapetalae</taxon>
        <taxon>asterids</taxon>
        <taxon>campanulids</taxon>
        <taxon>Asterales</taxon>
        <taxon>Asteraceae</taxon>
        <taxon>Asteroideae</taxon>
        <taxon>Heliantheae alliance</taxon>
        <taxon>Heliantheae</taxon>
        <taxon>Helianthus</taxon>
    </lineage>
</organism>
<feature type="domain" description="RRM" evidence="4">
    <location>
        <begin position="380"/>
        <end position="456"/>
    </location>
</feature>